<evidence type="ECO:0000313" key="2">
    <source>
        <dbReference type="EMBL" id="TDH15036.1"/>
    </source>
</evidence>
<sequence length="175" mass="20295">MASLLGQHLFEISGQGPPPQKDFFQLLITKDEVIWTSWEISVRLDARGAAPKELKTSHSDFIHQKMLQQQVGSVFGERILEHTRSLCQGKFDYLERLPDDIMLQILSYLELKDTTVLAQASQRFRKLCNSEMFWEQTVRNCCAEFTCDMEGIGNCMGWRKMFFTFFHTSGSKEQQ</sequence>
<name>A0A484DHU1_PERFV</name>
<organism evidence="2 3">
    <name type="scientific">Perca flavescens</name>
    <name type="common">American yellow perch</name>
    <name type="synonym">Morone flavescens</name>
    <dbReference type="NCBI Taxonomy" id="8167"/>
    <lineage>
        <taxon>Eukaryota</taxon>
        <taxon>Metazoa</taxon>
        <taxon>Chordata</taxon>
        <taxon>Craniata</taxon>
        <taxon>Vertebrata</taxon>
        <taxon>Euteleostomi</taxon>
        <taxon>Actinopterygii</taxon>
        <taxon>Neopterygii</taxon>
        <taxon>Teleostei</taxon>
        <taxon>Neoteleostei</taxon>
        <taxon>Acanthomorphata</taxon>
        <taxon>Eupercaria</taxon>
        <taxon>Perciformes</taxon>
        <taxon>Percoidei</taxon>
        <taxon>Percidae</taxon>
        <taxon>Percinae</taxon>
        <taxon>Perca</taxon>
    </lineage>
</organism>
<comment type="caution">
    <text evidence="2">The sequence shown here is derived from an EMBL/GenBank/DDBJ whole genome shotgun (WGS) entry which is preliminary data.</text>
</comment>
<reference evidence="2 3" key="1">
    <citation type="submission" date="2019-01" db="EMBL/GenBank/DDBJ databases">
        <title>A chromosome-scale genome assembly of the yellow perch, Perca flavescens.</title>
        <authorList>
            <person name="Feron R."/>
            <person name="Morvezen R."/>
            <person name="Bestin A."/>
            <person name="Haffray P."/>
            <person name="Klopp C."/>
            <person name="Zahm M."/>
            <person name="Cabau C."/>
            <person name="Roques C."/>
            <person name="Donnadieu C."/>
            <person name="Bouchez O."/>
            <person name="Christie M."/>
            <person name="Larson W."/>
            <person name="Guiguen Y."/>
        </authorList>
    </citation>
    <scope>NUCLEOTIDE SEQUENCE [LARGE SCALE GENOMIC DNA]</scope>
    <source>
        <strain evidence="2">YP-PL-M2</strain>
        <tissue evidence="2">Blood</tissue>
    </source>
</reference>
<dbReference type="EMBL" id="SCKG01000003">
    <property type="protein sequence ID" value="TDH15036.1"/>
    <property type="molecule type" value="Genomic_DNA"/>
</dbReference>
<dbReference type="Pfam" id="PF12937">
    <property type="entry name" value="F-box-like"/>
    <property type="match status" value="1"/>
</dbReference>
<feature type="domain" description="F-box" evidence="1">
    <location>
        <begin position="91"/>
        <end position="137"/>
    </location>
</feature>
<dbReference type="SUPFAM" id="SSF81383">
    <property type="entry name" value="F-box domain"/>
    <property type="match status" value="1"/>
</dbReference>
<dbReference type="Proteomes" id="UP000295070">
    <property type="component" value="Chromosome 3"/>
</dbReference>
<dbReference type="AlphaFoldDB" id="A0A484DHU1"/>
<accession>A0A484DHU1</accession>
<keyword evidence="3" id="KW-1185">Reference proteome</keyword>
<dbReference type="PROSITE" id="PS50181">
    <property type="entry name" value="FBOX"/>
    <property type="match status" value="1"/>
</dbReference>
<gene>
    <name evidence="2" type="ORF">EPR50_G00026910</name>
</gene>
<dbReference type="InterPro" id="IPR036047">
    <property type="entry name" value="F-box-like_dom_sf"/>
</dbReference>
<protein>
    <recommendedName>
        <fullName evidence="1">F-box domain-containing protein</fullName>
    </recommendedName>
</protein>
<dbReference type="Gene3D" id="1.20.1280.50">
    <property type="match status" value="1"/>
</dbReference>
<evidence type="ECO:0000313" key="3">
    <source>
        <dbReference type="Proteomes" id="UP000295070"/>
    </source>
</evidence>
<evidence type="ECO:0000259" key="1">
    <source>
        <dbReference type="PROSITE" id="PS50181"/>
    </source>
</evidence>
<proteinExistence type="predicted"/>
<dbReference type="SMART" id="SM00256">
    <property type="entry name" value="FBOX"/>
    <property type="match status" value="1"/>
</dbReference>
<dbReference type="STRING" id="8167.A0A484DHU1"/>
<dbReference type="InterPro" id="IPR001810">
    <property type="entry name" value="F-box_dom"/>
</dbReference>